<reference evidence="2" key="1">
    <citation type="submission" date="2016-01" db="EMBL/GenBank/DDBJ databases">
        <authorList>
            <person name="Mitreva M."/>
            <person name="Pepin K.H."/>
            <person name="Mihindukulasuriya K.A."/>
            <person name="Fulton R."/>
            <person name="Fronick C."/>
            <person name="O'Laughlin M."/>
            <person name="Miner T."/>
            <person name="Herter B."/>
            <person name="Rosa B.A."/>
            <person name="Cordes M."/>
            <person name="Tomlinson C."/>
            <person name="Wollam A."/>
            <person name="Palsikar V.B."/>
            <person name="Mardis E.R."/>
            <person name="Wilson R.K."/>
        </authorList>
    </citation>
    <scope>NUCLEOTIDE SEQUENCE [LARGE SCALE GENOMIC DNA]</scope>
    <source>
        <strain evidence="2">DNF00896</strain>
    </source>
</reference>
<accession>A0A133ZSS5</accession>
<dbReference type="Proteomes" id="UP000070394">
    <property type="component" value="Unassembled WGS sequence"/>
</dbReference>
<comment type="caution">
    <text evidence="1">The sequence shown here is derived from an EMBL/GenBank/DDBJ whole genome shotgun (WGS) entry which is preliminary data.</text>
</comment>
<proteinExistence type="predicted"/>
<name>A0A133ZSS5_9FIRM</name>
<dbReference type="STRING" id="467210.HMPREF1866_01119"/>
<protein>
    <submittedName>
        <fullName evidence="1">Uncharacterized protein</fullName>
    </submittedName>
</protein>
<dbReference type="EMBL" id="LSDA01000050">
    <property type="protein sequence ID" value="KXB58507.1"/>
    <property type="molecule type" value="Genomic_DNA"/>
</dbReference>
<dbReference type="AlphaFoldDB" id="A0A133ZSS5"/>
<evidence type="ECO:0000313" key="1">
    <source>
        <dbReference type="EMBL" id="KXB58507.1"/>
    </source>
</evidence>
<keyword evidence="2" id="KW-1185">Reference proteome</keyword>
<organism evidence="1 2">
    <name type="scientific">Lachnoanaerobaculum saburreum</name>
    <dbReference type="NCBI Taxonomy" id="467210"/>
    <lineage>
        <taxon>Bacteria</taxon>
        <taxon>Bacillati</taxon>
        <taxon>Bacillota</taxon>
        <taxon>Clostridia</taxon>
        <taxon>Lachnospirales</taxon>
        <taxon>Lachnospiraceae</taxon>
        <taxon>Lachnoanaerobaculum</taxon>
    </lineage>
</organism>
<dbReference type="PATRIC" id="fig|467210.3.peg.1110"/>
<dbReference type="RefSeq" id="WP_060930964.1">
    <property type="nucleotide sequence ID" value="NZ_KQ959804.1"/>
</dbReference>
<sequence length="88" mass="9871">MSDVRFSEEQMKAFSMEAIPVLEQLFEIARKNGVIGSIRVYSSGDGYVSLEGEGLPGWELRKYNGEYEMSYKRVVGLEVGATVSNIDR</sequence>
<gene>
    <name evidence="1" type="ORF">HMPREF1866_01119</name>
</gene>
<evidence type="ECO:0000313" key="2">
    <source>
        <dbReference type="Proteomes" id="UP000070394"/>
    </source>
</evidence>